<gene>
    <name evidence="5" type="ORF">CcCBS67573_g01263</name>
</gene>
<dbReference type="InterPro" id="IPR015943">
    <property type="entry name" value="WD40/YVTN_repeat-like_dom_sf"/>
</dbReference>
<feature type="domain" description="Vps16 N-terminal" evidence="4">
    <location>
        <begin position="3"/>
        <end position="406"/>
    </location>
</feature>
<dbReference type="InterPro" id="IPR036322">
    <property type="entry name" value="WD40_repeat_dom_sf"/>
</dbReference>
<dbReference type="Pfam" id="PF04841">
    <property type="entry name" value="Vps16_N"/>
    <property type="match status" value="1"/>
</dbReference>
<comment type="similarity">
    <text evidence="1 2">Belongs to the VPS16 family.</text>
</comment>
<comment type="function">
    <text evidence="2">Essential for vacuolar protein sorting. Required for vacuole biogenesis, stability and to maintain vacuole morphology.</text>
</comment>
<accession>A0A507FMD5</accession>
<comment type="caution">
    <text evidence="5">The sequence shown here is derived from an EMBL/GenBank/DDBJ whole genome shotgun (WGS) entry which is preliminary data.</text>
</comment>
<name>A0A507FMD5_9FUNG</name>
<reference evidence="5 6" key="1">
    <citation type="journal article" date="2019" name="Sci. Rep.">
        <title>Comparative genomics of chytrid fungi reveal insights into the obligate biotrophic and pathogenic lifestyle of Synchytrium endobioticum.</title>
        <authorList>
            <person name="van de Vossenberg B.T.L.H."/>
            <person name="Warris S."/>
            <person name="Nguyen H.D.T."/>
            <person name="van Gent-Pelzer M.P.E."/>
            <person name="Joly D.L."/>
            <person name="van de Geest H.C."/>
            <person name="Bonants P.J.M."/>
            <person name="Smith D.S."/>
            <person name="Levesque C.A."/>
            <person name="van der Lee T.A.J."/>
        </authorList>
    </citation>
    <scope>NUCLEOTIDE SEQUENCE [LARGE SCALE GENOMIC DNA]</scope>
    <source>
        <strain evidence="5 6">CBS 675.73</strain>
    </source>
</reference>
<keyword evidence="6" id="KW-1185">Reference proteome</keyword>
<dbReference type="GO" id="GO:0003779">
    <property type="term" value="F:actin binding"/>
    <property type="evidence" value="ECO:0007669"/>
    <property type="project" value="TreeGrafter"/>
</dbReference>
<dbReference type="GO" id="GO:0005768">
    <property type="term" value="C:endosome"/>
    <property type="evidence" value="ECO:0007669"/>
    <property type="project" value="TreeGrafter"/>
</dbReference>
<dbReference type="GO" id="GO:0042144">
    <property type="term" value="P:vacuole fusion, non-autophagic"/>
    <property type="evidence" value="ECO:0007669"/>
    <property type="project" value="TreeGrafter"/>
</dbReference>
<dbReference type="Gene3D" id="1.10.150.780">
    <property type="entry name" value="Vps16, C-terminal region"/>
    <property type="match status" value="1"/>
</dbReference>
<dbReference type="InterPro" id="IPR016534">
    <property type="entry name" value="VPS16"/>
</dbReference>
<dbReference type="STRING" id="246404.A0A507FMD5"/>
<sequence length="792" mass="87937">MATSDWTPLHNRFYRKIEQYALLWRDVDLSKHLVAAAQLGGPIALIRNDSASLALKASLGAKQQLFIYTASGAEINCIQWDKGRIVAMAWSNSERLICVIDAGTVRTTDMWGDAISFSLGMEASEYGVLDCQFTSNGLVALTGNLKLILVEDIANPRPKLIPDPGIVVKPSTWTLILPQHNASSQSIEILMAVKSTLLLIDAVTGSFQDLRIPGGPFTSISVSPNTKFIALLNSTGKVLVVSSDFTKQLAEFNTGMSQAPIQMAWCGNDSVTIHWEDLVLVVGPFGDCIRYVFDGAVTLISEIDGVRILTNDRAQFLQKVPGTTEDIFRIGSTAPGAILYDAFDHFGRKSPRADENIRSIKQELSLAIDSCLEAAANEFSPTRQKSLLRAASFGKGFLEDYNAEKFTNMCETIRVLNAVRRYCHMTPEVLVGRLTQRHQYSLALNICRYLKINPSRVLIHWACTKVRTAGGTDVNLLVQEITSKLSSIPNPTSYLQIATTAYHYGHTKLAALLLEHEPIAAMQVPLLMSMESQDSLALARAIESGDTDLCYAVILHVKRKHPMAEFFRILKQGKSPVAMSLVQVYAKRVRDVQLLKDFYYQEDAKSEMAGVLVAESFELMQVPSRINKLRDAQRLYQESKDHMFEAKALDDQVKLLQLQSTFERETGQTFSNLSVSETIYKCLVLGHVNRAAKVKADLKVPEKRYLWLKVKAIVEQRNWEALEKFVKTSGKVVSLSSIIEVLIQKNETAQARIYSDLLSRTQQSAQDAPSFLSLFRGATVPNSGSGSPRVDE</sequence>
<feature type="domain" description="Vps16 C-terminal" evidence="3">
    <location>
        <begin position="493"/>
        <end position="758"/>
    </location>
</feature>
<dbReference type="InterPro" id="IPR006925">
    <property type="entry name" value="Vps16_C"/>
</dbReference>
<evidence type="ECO:0000256" key="1">
    <source>
        <dbReference type="ARBA" id="ARBA00009250"/>
    </source>
</evidence>
<dbReference type="PANTHER" id="PTHR12811:SF0">
    <property type="entry name" value="VACUOLAR PROTEIN SORTING-ASSOCIATED PROTEIN 16 HOMOLOG"/>
    <property type="match status" value="1"/>
</dbReference>
<keyword evidence="2" id="KW-0653">Protein transport</keyword>
<organism evidence="5 6">
    <name type="scientific">Chytriomyces confervae</name>
    <dbReference type="NCBI Taxonomy" id="246404"/>
    <lineage>
        <taxon>Eukaryota</taxon>
        <taxon>Fungi</taxon>
        <taxon>Fungi incertae sedis</taxon>
        <taxon>Chytridiomycota</taxon>
        <taxon>Chytridiomycota incertae sedis</taxon>
        <taxon>Chytridiomycetes</taxon>
        <taxon>Chytridiales</taxon>
        <taxon>Chytriomycetaceae</taxon>
        <taxon>Chytriomyces</taxon>
    </lineage>
</organism>
<evidence type="ECO:0000259" key="4">
    <source>
        <dbReference type="Pfam" id="PF04841"/>
    </source>
</evidence>
<dbReference type="InterPro" id="IPR038132">
    <property type="entry name" value="Vps16_C_sf"/>
</dbReference>
<protein>
    <recommendedName>
        <fullName evidence="2">Probable vacuolar protein sorting-associated protein 16 homolog</fullName>
    </recommendedName>
</protein>
<evidence type="ECO:0000313" key="6">
    <source>
        <dbReference type="Proteomes" id="UP000320333"/>
    </source>
</evidence>
<dbReference type="EMBL" id="QEAP01000020">
    <property type="protein sequence ID" value="TPX77484.1"/>
    <property type="molecule type" value="Genomic_DNA"/>
</dbReference>
<evidence type="ECO:0000256" key="2">
    <source>
        <dbReference type="PIRNR" id="PIRNR007949"/>
    </source>
</evidence>
<dbReference type="AlphaFoldDB" id="A0A507FMD5"/>
<dbReference type="GO" id="GO:0030897">
    <property type="term" value="C:HOPS complex"/>
    <property type="evidence" value="ECO:0007669"/>
    <property type="project" value="TreeGrafter"/>
</dbReference>
<dbReference type="GO" id="GO:0006886">
    <property type="term" value="P:intracellular protein transport"/>
    <property type="evidence" value="ECO:0007669"/>
    <property type="project" value="InterPro"/>
</dbReference>
<dbReference type="GO" id="GO:0016197">
    <property type="term" value="P:endosomal transport"/>
    <property type="evidence" value="ECO:0007669"/>
    <property type="project" value="TreeGrafter"/>
</dbReference>
<dbReference type="Proteomes" id="UP000320333">
    <property type="component" value="Unassembled WGS sequence"/>
</dbReference>
<dbReference type="PANTHER" id="PTHR12811">
    <property type="entry name" value="VACUOLAR PROTEIN SORTING VPS16"/>
    <property type="match status" value="1"/>
</dbReference>
<dbReference type="OrthoDB" id="1792at2759"/>
<evidence type="ECO:0000259" key="3">
    <source>
        <dbReference type="Pfam" id="PF04840"/>
    </source>
</evidence>
<dbReference type="SUPFAM" id="SSF50978">
    <property type="entry name" value="WD40 repeat-like"/>
    <property type="match status" value="1"/>
</dbReference>
<dbReference type="Pfam" id="PF04840">
    <property type="entry name" value="Vps16_C"/>
    <property type="match status" value="1"/>
</dbReference>
<proteinExistence type="inferred from homology"/>
<dbReference type="InterPro" id="IPR006926">
    <property type="entry name" value="Vps16_N"/>
</dbReference>
<dbReference type="PIRSF" id="PIRSF007949">
    <property type="entry name" value="VPS16"/>
    <property type="match status" value="1"/>
</dbReference>
<dbReference type="FunFam" id="1.10.150.780:FF:000001">
    <property type="entry name" value="Vacuolar protein sorting-associated protein 16 homolog"/>
    <property type="match status" value="1"/>
</dbReference>
<dbReference type="GO" id="GO:0098588">
    <property type="term" value="C:bounding membrane of organelle"/>
    <property type="evidence" value="ECO:0007669"/>
    <property type="project" value="UniProtKB-ARBA"/>
</dbReference>
<dbReference type="Gene3D" id="2.130.10.10">
    <property type="entry name" value="YVTN repeat-like/Quinoprotein amine dehydrogenase"/>
    <property type="match status" value="1"/>
</dbReference>
<keyword evidence="2" id="KW-0813">Transport</keyword>
<evidence type="ECO:0000313" key="5">
    <source>
        <dbReference type="EMBL" id="TPX77484.1"/>
    </source>
</evidence>